<dbReference type="Proteomes" id="UP000612956">
    <property type="component" value="Unassembled WGS sequence"/>
</dbReference>
<sequence length="418" mass="45038">MSKTFVLHQMGLPDMSTTSLRVLVSGGGIAGNAVALQLLRNGIRTTVVERATAPRPGGQAVDLRGPSKEAAERMGLMPGIAKRQLDERGMSYVDGDGKIYARMAMEDFDGEGAVAEIEITRGDLNQVLLDAIDTTDQTLLDYRYGDHITALTEDETGVDVTFASGATGRYDLVVGADGVHSATRKLAFGPEDQFATYLGGYCSYFTMPTPAGVRPGWFEMRSVPGAMLGLRPDRDPATSKAILIVRADHDPTLRRDVTAQHNLLNSFLADAGWRSADILAAMETTPDYYFDELVRIDMPTLSAGRVTLLGDAGYCGSPMTGMGTAMAIVGAYVLAGEIASTPTDLTGALKRYEETLVPFLDKAREIPGGSIKVMLPKSAWMTALARVNMRLMLSAPMRPLTKKIFFSNSTGDFPLPNY</sequence>
<reference evidence="2" key="1">
    <citation type="journal article" date="2014" name="Int. J. Syst. Evol. Microbiol.">
        <title>Complete genome sequence of Corynebacterium casei LMG S-19264T (=DSM 44701T), isolated from a smear-ripened cheese.</title>
        <authorList>
            <consortium name="US DOE Joint Genome Institute (JGI-PGF)"/>
            <person name="Walter F."/>
            <person name="Albersmeier A."/>
            <person name="Kalinowski J."/>
            <person name="Ruckert C."/>
        </authorList>
    </citation>
    <scope>NUCLEOTIDE SEQUENCE</scope>
    <source>
        <strain evidence="2">CGMCC 4.7278</strain>
    </source>
</reference>
<dbReference type="Gene3D" id="3.30.9.10">
    <property type="entry name" value="D-Amino Acid Oxidase, subunit A, domain 2"/>
    <property type="match status" value="1"/>
</dbReference>
<evidence type="ECO:0000313" key="2">
    <source>
        <dbReference type="EMBL" id="GGK34720.1"/>
    </source>
</evidence>
<dbReference type="PANTHER" id="PTHR46865:SF2">
    <property type="entry name" value="MONOOXYGENASE"/>
    <property type="match status" value="1"/>
</dbReference>
<dbReference type="InterPro" id="IPR036188">
    <property type="entry name" value="FAD/NAD-bd_sf"/>
</dbReference>
<organism evidence="2 3">
    <name type="scientific">Nocardia camponoti</name>
    <dbReference type="NCBI Taxonomy" id="1616106"/>
    <lineage>
        <taxon>Bacteria</taxon>
        <taxon>Bacillati</taxon>
        <taxon>Actinomycetota</taxon>
        <taxon>Actinomycetes</taxon>
        <taxon>Mycobacteriales</taxon>
        <taxon>Nocardiaceae</taxon>
        <taxon>Nocardia</taxon>
    </lineage>
</organism>
<protein>
    <submittedName>
        <fullName evidence="2">Monooxygenase</fullName>
    </submittedName>
</protein>
<feature type="domain" description="FAD-binding" evidence="1">
    <location>
        <begin position="21"/>
        <end position="341"/>
    </location>
</feature>
<dbReference type="SUPFAM" id="SSF51905">
    <property type="entry name" value="FAD/NAD(P)-binding domain"/>
    <property type="match status" value="1"/>
</dbReference>
<dbReference type="GO" id="GO:0004497">
    <property type="term" value="F:monooxygenase activity"/>
    <property type="evidence" value="ECO:0007669"/>
    <property type="project" value="UniProtKB-KW"/>
</dbReference>
<accession>A0A917V424</accession>
<comment type="caution">
    <text evidence="2">The sequence shown here is derived from an EMBL/GenBank/DDBJ whole genome shotgun (WGS) entry which is preliminary data.</text>
</comment>
<dbReference type="PANTHER" id="PTHR46865">
    <property type="entry name" value="OXIDOREDUCTASE-RELATED"/>
    <property type="match status" value="1"/>
</dbReference>
<dbReference type="InterPro" id="IPR051704">
    <property type="entry name" value="FAD_aromatic-hydroxylase"/>
</dbReference>
<evidence type="ECO:0000259" key="1">
    <source>
        <dbReference type="Pfam" id="PF01494"/>
    </source>
</evidence>
<proteinExistence type="predicted"/>
<name>A0A917V424_9NOCA</name>
<dbReference type="InterPro" id="IPR002938">
    <property type="entry name" value="FAD-bd"/>
</dbReference>
<gene>
    <name evidence="2" type="ORF">GCM10011591_02960</name>
</gene>
<dbReference type="Gene3D" id="3.50.50.60">
    <property type="entry name" value="FAD/NAD(P)-binding domain"/>
    <property type="match status" value="1"/>
</dbReference>
<dbReference type="Pfam" id="PF01494">
    <property type="entry name" value="FAD_binding_3"/>
    <property type="match status" value="1"/>
</dbReference>
<dbReference type="AlphaFoldDB" id="A0A917V424"/>
<keyword evidence="3" id="KW-1185">Reference proteome</keyword>
<dbReference type="PRINTS" id="PR00420">
    <property type="entry name" value="RNGMNOXGNASE"/>
</dbReference>
<dbReference type="GO" id="GO:0071949">
    <property type="term" value="F:FAD binding"/>
    <property type="evidence" value="ECO:0007669"/>
    <property type="project" value="InterPro"/>
</dbReference>
<dbReference type="EMBL" id="BMMW01000001">
    <property type="protein sequence ID" value="GGK34720.1"/>
    <property type="molecule type" value="Genomic_DNA"/>
</dbReference>
<evidence type="ECO:0000313" key="3">
    <source>
        <dbReference type="Proteomes" id="UP000612956"/>
    </source>
</evidence>
<keyword evidence="2" id="KW-0503">Monooxygenase</keyword>
<keyword evidence="2" id="KW-0560">Oxidoreductase</keyword>
<reference evidence="2" key="2">
    <citation type="submission" date="2020-09" db="EMBL/GenBank/DDBJ databases">
        <authorList>
            <person name="Sun Q."/>
            <person name="Zhou Y."/>
        </authorList>
    </citation>
    <scope>NUCLEOTIDE SEQUENCE</scope>
    <source>
        <strain evidence="2">CGMCC 4.7278</strain>
    </source>
</reference>